<evidence type="ECO:0000259" key="11">
    <source>
        <dbReference type="Pfam" id="PF13244"/>
    </source>
</evidence>
<feature type="transmembrane region" description="Helical" evidence="9">
    <location>
        <begin position="591"/>
        <end position="608"/>
    </location>
</feature>
<feature type="transmembrane region" description="Helical" evidence="9">
    <location>
        <begin position="230"/>
        <end position="254"/>
    </location>
</feature>
<dbReference type="PANTHER" id="PTHR43373">
    <property type="entry name" value="NA(+)/H(+) ANTIPORTER SUBUNIT"/>
    <property type="match status" value="1"/>
</dbReference>
<feature type="transmembrane region" description="Helical" evidence="9">
    <location>
        <begin position="615"/>
        <end position="632"/>
    </location>
</feature>
<feature type="transmembrane region" description="Helical" evidence="9">
    <location>
        <begin position="444"/>
        <end position="465"/>
    </location>
</feature>
<gene>
    <name evidence="13" type="ORF">EV191_102553</name>
</gene>
<evidence type="ECO:0000256" key="7">
    <source>
        <dbReference type="RuleBase" id="RU000320"/>
    </source>
</evidence>
<feature type="transmembrane region" description="Helical" evidence="9">
    <location>
        <begin position="266"/>
        <end position="286"/>
    </location>
</feature>
<evidence type="ECO:0000313" key="14">
    <source>
        <dbReference type="Proteomes" id="UP000294911"/>
    </source>
</evidence>
<dbReference type="InterPro" id="IPR050616">
    <property type="entry name" value="CPA3_Na-H_Antiporter_A"/>
</dbReference>
<dbReference type="Pfam" id="PF20501">
    <property type="entry name" value="MbhE"/>
    <property type="match status" value="1"/>
</dbReference>
<sequence length="780" mass="81032">MLLAIALHMLVAVIVLLIARRAGRWVFAIAAAVPAVTFAWVMSGSAATLAGDARVETLSWAPKIGLESVLRLDVLSFVMIILVSGVGAVVFAFYAAYAKPGERGVGRTAALLSVFAGAMLGLVLADDIFTLYVFWELTTVCSFLLVGGDGVSRAARRSAVQALLVTAIGGLAMLGGLVLLAEASGTYRISEIVANPPSGAAVNVALVLLLVGVVTKSAQVPFHPWLPGAMVAPTPVSAYLHAAAMVKAGVYLLARFAPGFGDVPAWWVPAVVLGSLTMLIGGYRALRETDLKTLLAYGTVSQLGFLTVLMGAGTRAAALAGITLLLAHGLFKSALFLVVGVIDRQTGTRDIRHLSGVGRQSPALAVFAVLALASMAGLPPLLGFVGKETAFEAFTYGGTDTFVLVAIALGSVLTVAYSIRFVWGAFATKTDLPDTAVSTPGIGLLGPVALPALAGLVFGVATPLASTVVDGYPAAMPFGPEASDLALWHGIGVPLGLSVLALVGGYLVYRYPASWQWLCGRLPSALNAQRGYERAVTGLDDVAHKVTGRLQVGSLPAYLGVILVAVFVVAGVGMISDTPLPAEWRWFDNPLQVPLALLVLAGAWAAVFAHRRITAVLFASVVGYGIAALFIVDGGPDLALAQFLVESLTLVVFVFVLRRFPAHFSNLKSIRSFRFGKLAVAATAGILVSLAGVLYSGARTESPTASQEYAERAVSEAGASNVVNAIIVDFRAFDTVGEITVLAVAAAGAASLILAAQRSARRPTESDEDSKASKRKEASR</sequence>
<feature type="transmembrane region" description="Helical" evidence="9">
    <location>
        <begin position="678"/>
        <end position="698"/>
    </location>
</feature>
<keyword evidence="5 9" id="KW-1133">Transmembrane helix</keyword>
<comment type="caution">
    <text evidence="13">The sequence shown here is derived from an EMBL/GenBank/DDBJ whole genome shotgun (WGS) entry which is preliminary data.</text>
</comment>
<dbReference type="Pfam" id="PF13244">
    <property type="entry name" value="MbhD"/>
    <property type="match status" value="1"/>
</dbReference>
<feature type="transmembrane region" description="Helical" evidence="9">
    <location>
        <begin position="318"/>
        <end position="342"/>
    </location>
</feature>
<dbReference type="RefSeq" id="WP_132876675.1">
    <property type="nucleotide sequence ID" value="NZ_SLXQ01000002.1"/>
</dbReference>
<feature type="domain" description="MrpA C-terminal/MbhD" evidence="11">
    <location>
        <begin position="597"/>
        <end position="661"/>
    </location>
</feature>
<dbReference type="Proteomes" id="UP000294911">
    <property type="component" value="Unassembled WGS sequence"/>
</dbReference>
<dbReference type="InterPro" id="IPR001750">
    <property type="entry name" value="ND/Mrp_TM"/>
</dbReference>
<evidence type="ECO:0000256" key="3">
    <source>
        <dbReference type="ARBA" id="ARBA00022475"/>
    </source>
</evidence>
<proteinExistence type="predicted"/>
<feature type="region of interest" description="Disordered" evidence="8">
    <location>
        <begin position="757"/>
        <end position="780"/>
    </location>
</feature>
<keyword evidence="2" id="KW-0813">Transport</keyword>
<feature type="transmembrane region" description="Helical" evidence="9">
    <location>
        <begin position="555"/>
        <end position="576"/>
    </location>
</feature>
<name>A0A4R2R6T1_9PSEU</name>
<dbReference type="InterPro" id="IPR025383">
    <property type="entry name" value="MrpA_C/MbhD"/>
</dbReference>
<feature type="transmembrane region" description="Helical" evidence="9">
    <location>
        <begin position="74"/>
        <end position="97"/>
    </location>
</feature>
<evidence type="ECO:0000256" key="8">
    <source>
        <dbReference type="SAM" id="MobiDB-lite"/>
    </source>
</evidence>
<feature type="domain" description="NADH:quinone oxidoreductase/Mrp antiporter transmembrane" evidence="10">
    <location>
        <begin position="125"/>
        <end position="413"/>
    </location>
</feature>
<feature type="transmembrane region" description="Helical" evidence="9">
    <location>
        <begin position="159"/>
        <end position="180"/>
    </location>
</feature>
<keyword evidence="3" id="KW-1003">Cell membrane</keyword>
<evidence type="ECO:0000256" key="1">
    <source>
        <dbReference type="ARBA" id="ARBA00004651"/>
    </source>
</evidence>
<evidence type="ECO:0000313" key="13">
    <source>
        <dbReference type="EMBL" id="TCP55341.1"/>
    </source>
</evidence>
<evidence type="ECO:0000256" key="2">
    <source>
        <dbReference type="ARBA" id="ARBA00022448"/>
    </source>
</evidence>
<dbReference type="AlphaFoldDB" id="A0A4R2R6T1"/>
<dbReference type="InterPro" id="IPR046806">
    <property type="entry name" value="MrpA_C/MbhE"/>
</dbReference>
<dbReference type="OrthoDB" id="9811798at2"/>
<feature type="transmembrane region" description="Helical" evidence="9">
    <location>
        <begin position="129"/>
        <end position="147"/>
    </location>
</feature>
<feature type="transmembrane region" description="Helical" evidence="9">
    <location>
        <begin position="739"/>
        <end position="756"/>
    </location>
</feature>
<evidence type="ECO:0000256" key="6">
    <source>
        <dbReference type="ARBA" id="ARBA00023136"/>
    </source>
</evidence>
<dbReference type="PANTHER" id="PTHR43373:SF1">
    <property type="entry name" value="NA(+)_H(+) ANTIPORTER SUBUNIT A"/>
    <property type="match status" value="1"/>
</dbReference>
<dbReference type="GO" id="GO:0005886">
    <property type="term" value="C:plasma membrane"/>
    <property type="evidence" value="ECO:0007669"/>
    <property type="project" value="UniProtKB-SubCell"/>
</dbReference>
<evidence type="ECO:0000259" key="12">
    <source>
        <dbReference type="Pfam" id="PF20501"/>
    </source>
</evidence>
<keyword evidence="14" id="KW-1185">Reference proteome</keyword>
<accession>A0A4R2R6T1</accession>
<evidence type="ECO:0000259" key="10">
    <source>
        <dbReference type="Pfam" id="PF00361"/>
    </source>
</evidence>
<keyword evidence="6 9" id="KW-0472">Membrane</keyword>
<feature type="transmembrane region" description="Helical" evidence="9">
    <location>
        <begin position="485"/>
        <end position="509"/>
    </location>
</feature>
<feature type="transmembrane region" description="Helical" evidence="9">
    <location>
        <begin position="363"/>
        <end position="382"/>
    </location>
</feature>
<feature type="compositionally biased region" description="Basic and acidic residues" evidence="8">
    <location>
        <begin position="762"/>
        <end position="780"/>
    </location>
</feature>
<protein>
    <submittedName>
        <fullName evidence="13">Multicomponent Na+:H+ antiporter subunit A</fullName>
    </submittedName>
</protein>
<dbReference type="Pfam" id="PF00361">
    <property type="entry name" value="Proton_antipo_M"/>
    <property type="match status" value="1"/>
</dbReference>
<reference evidence="13 14" key="1">
    <citation type="submission" date="2019-03" db="EMBL/GenBank/DDBJ databases">
        <title>Genomic Encyclopedia of Type Strains, Phase IV (KMG-IV): sequencing the most valuable type-strain genomes for metagenomic binning, comparative biology and taxonomic classification.</title>
        <authorList>
            <person name="Goeker M."/>
        </authorList>
    </citation>
    <scope>NUCLEOTIDE SEQUENCE [LARGE SCALE GENOMIC DNA]</scope>
    <source>
        <strain evidence="13 14">DSM 45765</strain>
    </source>
</reference>
<feature type="domain" description="MrpA C-terminal/MbhE" evidence="12">
    <location>
        <begin position="677"/>
        <end position="753"/>
    </location>
</feature>
<comment type="subcellular location">
    <subcellularLocation>
        <location evidence="1">Cell membrane</location>
        <topology evidence="1">Multi-pass membrane protein</topology>
    </subcellularLocation>
    <subcellularLocation>
        <location evidence="7">Membrane</location>
        <topology evidence="7">Multi-pass membrane protein</topology>
    </subcellularLocation>
</comment>
<keyword evidence="4 7" id="KW-0812">Transmembrane</keyword>
<organism evidence="13 14">
    <name type="scientific">Tamaricihabitans halophyticus</name>
    <dbReference type="NCBI Taxonomy" id="1262583"/>
    <lineage>
        <taxon>Bacteria</taxon>
        <taxon>Bacillati</taxon>
        <taxon>Actinomycetota</taxon>
        <taxon>Actinomycetes</taxon>
        <taxon>Pseudonocardiales</taxon>
        <taxon>Pseudonocardiaceae</taxon>
        <taxon>Tamaricihabitans</taxon>
    </lineage>
</organism>
<evidence type="ECO:0000256" key="4">
    <source>
        <dbReference type="ARBA" id="ARBA00022692"/>
    </source>
</evidence>
<evidence type="ECO:0000256" key="5">
    <source>
        <dbReference type="ARBA" id="ARBA00022989"/>
    </source>
</evidence>
<feature type="transmembrane region" description="Helical" evidence="9">
    <location>
        <begin position="402"/>
        <end position="423"/>
    </location>
</feature>
<dbReference type="PRINTS" id="PR01434">
    <property type="entry name" value="NADHDHGNASE5"/>
</dbReference>
<feature type="transmembrane region" description="Helical" evidence="9">
    <location>
        <begin position="638"/>
        <end position="657"/>
    </location>
</feature>
<dbReference type="EMBL" id="SLXQ01000002">
    <property type="protein sequence ID" value="TCP55341.1"/>
    <property type="molecule type" value="Genomic_DNA"/>
</dbReference>
<feature type="transmembrane region" description="Helical" evidence="9">
    <location>
        <begin position="104"/>
        <end position="123"/>
    </location>
</feature>
<feature type="transmembrane region" description="Helical" evidence="9">
    <location>
        <begin position="293"/>
        <end position="312"/>
    </location>
</feature>
<evidence type="ECO:0000256" key="9">
    <source>
        <dbReference type="SAM" id="Phobius"/>
    </source>
</evidence>
<feature type="transmembrane region" description="Helical" evidence="9">
    <location>
        <begin position="200"/>
        <end position="218"/>
    </location>
</feature>